<dbReference type="PANTHER" id="PTHR30432">
    <property type="entry name" value="TRANSCRIPTIONAL REGULATOR MODE"/>
    <property type="match status" value="1"/>
</dbReference>
<evidence type="ECO:0000313" key="4">
    <source>
        <dbReference type="Proteomes" id="UP000193228"/>
    </source>
</evidence>
<evidence type="ECO:0000259" key="2">
    <source>
        <dbReference type="Pfam" id="PF00126"/>
    </source>
</evidence>
<evidence type="ECO:0000256" key="1">
    <source>
        <dbReference type="SAM" id="MobiDB-lite"/>
    </source>
</evidence>
<feature type="region of interest" description="Disordered" evidence="1">
    <location>
        <begin position="1"/>
        <end position="26"/>
    </location>
</feature>
<dbReference type="InterPro" id="IPR036388">
    <property type="entry name" value="WH-like_DNA-bd_sf"/>
</dbReference>
<accession>A0A1X7LQH4</accession>
<name>A0A1X7LQH4_9BURK</name>
<dbReference type="EMBL" id="FXAT01000008">
    <property type="protein sequence ID" value="SMG56156.1"/>
    <property type="molecule type" value="Genomic_DNA"/>
</dbReference>
<protein>
    <submittedName>
        <fullName evidence="3">Molybdate transport system regulatory protein</fullName>
    </submittedName>
</protein>
<evidence type="ECO:0000313" key="3">
    <source>
        <dbReference type="EMBL" id="SMG56156.1"/>
    </source>
</evidence>
<keyword evidence="4" id="KW-1185">Reference proteome</keyword>
<feature type="compositionally biased region" description="Low complexity" evidence="1">
    <location>
        <begin position="1"/>
        <end position="24"/>
    </location>
</feature>
<dbReference type="STRING" id="1515439.SAMN06265784_10846"/>
<feature type="domain" description="HTH lysR-type" evidence="2">
    <location>
        <begin position="49"/>
        <end position="109"/>
    </location>
</feature>
<dbReference type="Gene3D" id="1.10.10.10">
    <property type="entry name" value="Winged helix-like DNA-binding domain superfamily/Winged helix DNA-binding domain"/>
    <property type="match status" value="1"/>
</dbReference>
<dbReference type="InterPro" id="IPR036390">
    <property type="entry name" value="WH_DNA-bd_sf"/>
</dbReference>
<dbReference type="SUPFAM" id="SSF46785">
    <property type="entry name" value="Winged helix' DNA-binding domain"/>
    <property type="match status" value="1"/>
</dbReference>
<dbReference type="Pfam" id="PF00126">
    <property type="entry name" value="HTH_1"/>
    <property type="match status" value="1"/>
</dbReference>
<dbReference type="InterPro" id="IPR000847">
    <property type="entry name" value="LysR_HTH_N"/>
</dbReference>
<reference evidence="4" key="1">
    <citation type="submission" date="2017-04" db="EMBL/GenBank/DDBJ databases">
        <authorList>
            <person name="Varghese N."/>
            <person name="Submissions S."/>
        </authorList>
    </citation>
    <scope>NUCLEOTIDE SEQUENCE [LARGE SCALE GENOMIC DNA]</scope>
    <source>
        <strain evidence="4">LMG 29540</strain>
    </source>
</reference>
<organism evidence="3 4">
    <name type="scientific">Paraburkholderia susongensis</name>
    <dbReference type="NCBI Taxonomy" id="1515439"/>
    <lineage>
        <taxon>Bacteria</taxon>
        <taxon>Pseudomonadati</taxon>
        <taxon>Pseudomonadota</taxon>
        <taxon>Betaproteobacteria</taxon>
        <taxon>Burkholderiales</taxon>
        <taxon>Burkholderiaceae</taxon>
        <taxon>Paraburkholderia</taxon>
    </lineage>
</organism>
<dbReference type="InterPro" id="IPR051815">
    <property type="entry name" value="Molybdate_resp_trans_reg"/>
</dbReference>
<gene>
    <name evidence="3" type="ORF">SAMN06265784_10846</name>
</gene>
<dbReference type="PANTHER" id="PTHR30432:SF1">
    <property type="entry name" value="DNA-BINDING TRANSCRIPTIONAL DUAL REGULATOR MODE"/>
    <property type="match status" value="1"/>
</dbReference>
<dbReference type="GO" id="GO:0003700">
    <property type="term" value="F:DNA-binding transcription factor activity"/>
    <property type="evidence" value="ECO:0007669"/>
    <property type="project" value="InterPro"/>
</dbReference>
<dbReference type="Proteomes" id="UP000193228">
    <property type="component" value="Unassembled WGS sequence"/>
</dbReference>
<proteinExistence type="predicted"/>
<sequence>MLSRMADTVKTAKTKAAPATKSATPRPEVRFRMRIRHGDSVALGPGKVDLLEAVREYGSISAAARSLDMSYRRAWLLIDELNRSLKSPATHSEQGGQSGGGCTLTPVGETIIRLYREVEEEARRSCSKQIAELMKLIRA</sequence>
<dbReference type="AlphaFoldDB" id="A0A1X7LQH4"/>